<keyword evidence="1" id="KW-1133">Transmembrane helix</keyword>
<comment type="caution">
    <text evidence="2">The sequence shown here is derived from an EMBL/GenBank/DDBJ whole genome shotgun (WGS) entry which is preliminary data.</text>
</comment>
<feature type="transmembrane region" description="Helical" evidence="1">
    <location>
        <begin position="339"/>
        <end position="364"/>
    </location>
</feature>
<dbReference type="OrthoDB" id="4848238at2"/>
<sequence length="599" mass="60535">MTALPVGRLAIPVLIVVVAAVLGLRARLGLDLGDGTHAVELSMRLARGDQPFRDEMNLQVLGAWPAVPFVWVWLHTVGVDGIVLASRVYFVLLALAGAALAWRAVGGALGRVSTGVAAVAAVVPTAYNLQLVGYNTTPALLYLVAASSAVGAMVRGAAAPSPASSVSSVPSVSSVSSASSSRWPVVWAVVAGAAAALGAVSHPVTAPAGVLLLLVSVLWARGRVRLALVGGAAGASLVVAALAVALWGVSQVRETLAFTADYQSARVDRVGRVAGWLGYLGGELAQPAVLLALGLGIAAGVALSRRSRLAGPLLLGAVALTAGTGLTRSASSATFSVSAWLSPVMALVLSLVLLPAAVVSATLLRGAAVRLLTVGAIPSAVGAVCVAGFTASSPTWGAVGSCLAPGVFAVIACALSGLLRLRAPAGADSSRRRGAVARWSTAAVGSAVLVALLASHVATSFRDGPVGRLDAAAPTGAYAGLLTTDRRAADVAAAQGVLRSCATTGSSVLAIGYPAAYLMGDVRFATPVTWLADFGPSTSHLVRWFDERGTLPDCVVRPARWWQGSGGAPEADPLRAWVEARYVTAAATPTLVVLRRTDR</sequence>
<gene>
    <name evidence="2" type="ORF">FHX52_0082</name>
</gene>
<dbReference type="AlphaFoldDB" id="A0A543PSD0"/>
<feature type="transmembrane region" description="Helical" evidence="1">
    <location>
        <begin position="309"/>
        <end position="327"/>
    </location>
</feature>
<feature type="transmembrane region" description="Helical" evidence="1">
    <location>
        <begin position="371"/>
        <end position="390"/>
    </location>
</feature>
<dbReference type="RefSeq" id="WP_141818942.1">
    <property type="nucleotide sequence ID" value="NZ_BAAAQC010000012.1"/>
</dbReference>
<organism evidence="2 3">
    <name type="scientific">Humibacillus xanthopallidus</name>
    <dbReference type="NCBI Taxonomy" id="412689"/>
    <lineage>
        <taxon>Bacteria</taxon>
        <taxon>Bacillati</taxon>
        <taxon>Actinomycetota</taxon>
        <taxon>Actinomycetes</taxon>
        <taxon>Micrococcales</taxon>
        <taxon>Intrasporangiaceae</taxon>
        <taxon>Humibacillus</taxon>
    </lineage>
</organism>
<keyword evidence="1" id="KW-0472">Membrane</keyword>
<feature type="transmembrane region" description="Helical" evidence="1">
    <location>
        <begin position="108"/>
        <end position="127"/>
    </location>
</feature>
<accession>A0A543PSD0</accession>
<evidence type="ECO:0000256" key="1">
    <source>
        <dbReference type="SAM" id="Phobius"/>
    </source>
</evidence>
<feature type="transmembrane region" description="Helical" evidence="1">
    <location>
        <begin position="226"/>
        <end position="249"/>
    </location>
</feature>
<keyword evidence="1" id="KW-0812">Transmembrane</keyword>
<evidence type="ECO:0000313" key="2">
    <source>
        <dbReference type="EMBL" id="TQN46992.1"/>
    </source>
</evidence>
<evidence type="ECO:0000313" key="3">
    <source>
        <dbReference type="Proteomes" id="UP000320085"/>
    </source>
</evidence>
<dbReference type="Proteomes" id="UP000320085">
    <property type="component" value="Unassembled WGS sequence"/>
</dbReference>
<proteinExistence type="predicted"/>
<dbReference type="EMBL" id="VFQF01000001">
    <property type="protein sequence ID" value="TQN46992.1"/>
    <property type="molecule type" value="Genomic_DNA"/>
</dbReference>
<feature type="transmembrane region" description="Helical" evidence="1">
    <location>
        <begin position="9"/>
        <end position="28"/>
    </location>
</feature>
<feature type="transmembrane region" description="Helical" evidence="1">
    <location>
        <begin position="284"/>
        <end position="302"/>
    </location>
</feature>
<feature type="transmembrane region" description="Helical" evidence="1">
    <location>
        <begin position="439"/>
        <end position="458"/>
    </location>
</feature>
<feature type="transmembrane region" description="Helical" evidence="1">
    <location>
        <begin position="185"/>
        <end position="214"/>
    </location>
</feature>
<evidence type="ECO:0008006" key="4">
    <source>
        <dbReference type="Google" id="ProtNLM"/>
    </source>
</evidence>
<feature type="transmembrane region" description="Helical" evidence="1">
    <location>
        <begin position="81"/>
        <end position="102"/>
    </location>
</feature>
<name>A0A543PSD0_9MICO</name>
<feature type="transmembrane region" description="Helical" evidence="1">
    <location>
        <begin position="396"/>
        <end position="419"/>
    </location>
</feature>
<reference evidence="2 3" key="1">
    <citation type="submission" date="2019-06" db="EMBL/GenBank/DDBJ databases">
        <title>Sequencing the genomes of 1000 actinobacteria strains.</title>
        <authorList>
            <person name="Klenk H.-P."/>
        </authorList>
    </citation>
    <scope>NUCLEOTIDE SEQUENCE [LARGE SCALE GENOMIC DNA]</scope>
    <source>
        <strain evidence="2 3">DSM 21776</strain>
    </source>
</reference>
<protein>
    <recommendedName>
        <fullName evidence="4">4-amino-4-deoxy-L-arabinose transferase-like glycosyltransferase</fullName>
    </recommendedName>
</protein>